<evidence type="ECO:0000313" key="1">
    <source>
        <dbReference type="EMBL" id="SVB85022.1"/>
    </source>
</evidence>
<feature type="non-terminal residue" evidence="1">
    <location>
        <position position="1"/>
    </location>
</feature>
<reference evidence="1" key="1">
    <citation type="submission" date="2018-05" db="EMBL/GenBank/DDBJ databases">
        <authorList>
            <person name="Lanie J.A."/>
            <person name="Ng W.-L."/>
            <person name="Kazmierczak K.M."/>
            <person name="Andrzejewski T.M."/>
            <person name="Davidsen T.M."/>
            <person name="Wayne K.J."/>
            <person name="Tettelin H."/>
            <person name="Glass J.I."/>
            <person name="Rusch D."/>
            <person name="Podicherti R."/>
            <person name="Tsui H.-C.T."/>
            <person name="Winkler M.E."/>
        </authorList>
    </citation>
    <scope>NUCLEOTIDE SEQUENCE</scope>
</reference>
<feature type="non-terminal residue" evidence="1">
    <location>
        <position position="471"/>
    </location>
</feature>
<gene>
    <name evidence="1" type="ORF">METZ01_LOCUS237876</name>
</gene>
<dbReference type="EMBL" id="UINC01060476">
    <property type="protein sequence ID" value="SVB85022.1"/>
    <property type="molecule type" value="Genomic_DNA"/>
</dbReference>
<proteinExistence type="predicted"/>
<name>A0A382HCX1_9ZZZZ</name>
<sequence length="471" mass="51473">TYVEDNAYSFSTNPALLQIIHLNNDDFTVTFTMGITAGTLTRTGSSGTFTDVGDGVFTIAGTRDEVNTALQALVYMPATDYNEDHTISFSAIRTSGGGSPPTTTGSFTMTGTPMGELTFTQLIDQAWQEDVTQDFDSGIQITDTSDEVEGAASFETHYTIACEMWRPDVDGSSPGMFTSGTLDILSSAQGSLTITGSGQGGNGQFGGNAFVISGEKTEVNTALQNMQFIPDPNYDGEGPWIWYYVKRNFDNAFITVTGQFGYSYPFELISKFLDASDTEDYSITLNTYDWEENVTKVFDSGLQITDKVTENASYITSPDDFYNTNYTVEVSMYVAGGSTEYTNATLDTATKDNLAISGTGRGDTDKFIMTGSRADLNAALATMKFIPNIDNVETTNHTTLWYRIKRLHDTTTLHDQGSDVYTIFNTNSATTNVEYTAQATKDWNEDQSIENFDSGILITDKATENPVHASY</sequence>
<dbReference type="AlphaFoldDB" id="A0A382HCX1"/>
<protein>
    <submittedName>
        <fullName evidence="1">Uncharacterized protein</fullName>
    </submittedName>
</protein>
<organism evidence="1">
    <name type="scientific">marine metagenome</name>
    <dbReference type="NCBI Taxonomy" id="408172"/>
    <lineage>
        <taxon>unclassified sequences</taxon>
        <taxon>metagenomes</taxon>
        <taxon>ecological metagenomes</taxon>
    </lineage>
</organism>
<accession>A0A382HCX1</accession>